<evidence type="ECO:0000313" key="2">
    <source>
        <dbReference type="EMBL" id="MEE4042492.1"/>
    </source>
</evidence>
<evidence type="ECO:0000259" key="1">
    <source>
        <dbReference type="Pfam" id="PF08878"/>
    </source>
</evidence>
<reference evidence="2 3" key="1">
    <citation type="submission" date="2024-01" db="EMBL/GenBank/DDBJ databases">
        <title>Characterization of Pseudomonas viridiflava in Georgia, USA.</title>
        <authorList>
            <person name="Zhao M."/>
            <person name="Dutta B."/>
        </authorList>
    </citation>
    <scope>NUCLEOTIDE SEQUENCE [LARGE SCALE GENOMIC DNA]</scope>
    <source>
        <strain evidence="2 3">21GA0539</strain>
    </source>
</reference>
<evidence type="ECO:0000313" key="3">
    <source>
        <dbReference type="Proteomes" id="UP001343600"/>
    </source>
</evidence>
<dbReference type="Pfam" id="PF08878">
    <property type="entry name" value="HamA"/>
    <property type="match status" value="1"/>
</dbReference>
<dbReference type="EMBL" id="JAZEIP010000045">
    <property type="protein sequence ID" value="MEE4042492.1"/>
    <property type="molecule type" value="Genomic_DNA"/>
</dbReference>
<feature type="domain" description="Anti-bacteriophage protein A/HamA C-terminal" evidence="1">
    <location>
        <begin position="27"/>
        <end position="326"/>
    </location>
</feature>
<name>A0ABU7NC21_PSEVI</name>
<proteinExistence type="predicted"/>
<dbReference type="InterPro" id="IPR014976">
    <property type="entry name" value="AbpA_HamA_C"/>
</dbReference>
<keyword evidence="3" id="KW-1185">Reference proteome</keyword>
<dbReference type="Proteomes" id="UP001343600">
    <property type="component" value="Unassembled WGS sequence"/>
</dbReference>
<organism evidence="2 3">
    <name type="scientific">Pseudomonas viridiflava</name>
    <name type="common">Phytomonas viridiflava</name>
    <dbReference type="NCBI Taxonomy" id="33069"/>
    <lineage>
        <taxon>Bacteria</taxon>
        <taxon>Pseudomonadati</taxon>
        <taxon>Pseudomonadota</taxon>
        <taxon>Gammaproteobacteria</taxon>
        <taxon>Pseudomonadales</taxon>
        <taxon>Pseudomonadaceae</taxon>
        <taxon>Pseudomonas</taxon>
    </lineage>
</organism>
<protein>
    <submittedName>
        <fullName evidence="2">DUF1837 domain-containing protein</fullName>
    </submittedName>
</protein>
<sequence length="349" mass="38389">MSSPLATVPSLSEVIDKLLNQSPLDDFVKCALDFSVQLPGSPPKLALLHVRFQEDIPNTTSLADFLSSQAVNYALSRRRRDAYMTQLNSGKNGDLSLTSQIHKAVRSAFIEFRKEFPSRASEVGEVLAYCVAIHHLGAAQLVAKMSLKTSTNMPVHGLDGIHASVKDGVLNVFFLESKLAGSAASGTADYAESIAGFGSNKKQYMQEYGLVRDLGNLDALDTAEKELLMDYLDVFNKPNSPKRERSVGVICYSETKHFGNKVSVDDTVLDKHETHFGELYVKDYGRHHENVSNQLARHGVDPNKCMLYLVAVPDVDELREQFYESLGIAPALSDTALTPPLTDGDDQHE</sequence>
<comment type="caution">
    <text evidence="2">The sequence shown here is derived from an EMBL/GenBank/DDBJ whole genome shotgun (WGS) entry which is preliminary data.</text>
</comment>
<accession>A0ABU7NC21</accession>
<gene>
    <name evidence="2" type="ORF">V2I87_20565</name>
</gene>
<dbReference type="RefSeq" id="WP_330513503.1">
    <property type="nucleotide sequence ID" value="NZ_JAZEIH010000041.1"/>
</dbReference>